<proteinExistence type="predicted"/>
<evidence type="ECO:0000313" key="3">
    <source>
        <dbReference type="Proteomes" id="UP000070544"/>
    </source>
</evidence>
<protein>
    <submittedName>
        <fullName evidence="2">Uncharacterized protein</fullName>
    </submittedName>
</protein>
<keyword evidence="3" id="KW-1185">Reference proteome</keyword>
<dbReference type="Proteomes" id="UP000070544">
    <property type="component" value="Unassembled WGS sequence"/>
</dbReference>
<gene>
    <name evidence="2" type="ORF">M427DRAFT_147882</name>
</gene>
<reference evidence="2 3" key="1">
    <citation type="journal article" date="2015" name="Genome Biol. Evol.">
        <title>Phylogenomic analyses indicate that early fungi evolved digesting cell walls of algal ancestors of land plants.</title>
        <authorList>
            <person name="Chang Y."/>
            <person name="Wang S."/>
            <person name="Sekimoto S."/>
            <person name="Aerts A.L."/>
            <person name="Choi C."/>
            <person name="Clum A."/>
            <person name="LaButti K.M."/>
            <person name="Lindquist E.A."/>
            <person name="Yee Ngan C."/>
            <person name="Ohm R.A."/>
            <person name="Salamov A.A."/>
            <person name="Grigoriev I.V."/>
            <person name="Spatafora J.W."/>
            <person name="Berbee M.L."/>
        </authorList>
    </citation>
    <scope>NUCLEOTIDE SEQUENCE [LARGE SCALE GENOMIC DNA]</scope>
    <source>
        <strain evidence="2 3">JEL478</strain>
    </source>
</reference>
<feature type="compositionally biased region" description="Low complexity" evidence="1">
    <location>
        <begin position="117"/>
        <end position="139"/>
    </location>
</feature>
<accession>A0A139A3J4</accession>
<dbReference type="EMBL" id="KQ965803">
    <property type="protein sequence ID" value="KXS11387.1"/>
    <property type="molecule type" value="Genomic_DNA"/>
</dbReference>
<name>A0A139A3J4_GONPJ</name>
<feature type="region of interest" description="Disordered" evidence="1">
    <location>
        <begin position="163"/>
        <end position="205"/>
    </location>
</feature>
<evidence type="ECO:0000313" key="2">
    <source>
        <dbReference type="EMBL" id="KXS11387.1"/>
    </source>
</evidence>
<feature type="region of interest" description="Disordered" evidence="1">
    <location>
        <begin position="116"/>
        <end position="147"/>
    </location>
</feature>
<sequence length="205" mass="22376">MIFHQQPIQWTGGACKHSAKFRDPSDSSTFRIPSLSLILKPPNVELSGEGDEKGQASSRSQSRRHLGDQTQRLQIRDAAHQVPPSLVTSSRTVFNDIDTWALTIDIQPIETWALAKPSSTTQDSPSLPSTLSPPLLSPSTRPPLPHHPLALASRFQVRETLPGQIHPRFQAPLAPPHSDSGPRGRPQEIPGSLHLDTARPIAECG</sequence>
<evidence type="ECO:0000256" key="1">
    <source>
        <dbReference type="SAM" id="MobiDB-lite"/>
    </source>
</evidence>
<dbReference type="AlphaFoldDB" id="A0A139A3J4"/>
<organism evidence="2 3">
    <name type="scientific">Gonapodya prolifera (strain JEL478)</name>
    <name type="common">Monoblepharis prolifera</name>
    <dbReference type="NCBI Taxonomy" id="1344416"/>
    <lineage>
        <taxon>Eukaryota</taxon>
        <taxon>Fungi</taxon>
        <taxon>Fungi incertae sedis</taxon>
        <taxon>Chytridiomycota</taxon>
        <taxon>Chytridiomycota incertae sedis</taxon>
        <taxon>Monoblepharidomycetes</taxon>
        <taxon>Monoblepharidales</taxon>
        <taxon>Gonapodyaceae</taxon>
        <taxon>Gonapodya</taxon>
    </lineage>
</organism>
<feature type="region of interest" description="Disordered" evidence="1">
    <location>
        <begin position="42"/>
        <end position="70"/>
    </location>
</feature>